<dbReference type="Pfam" id="PF13692">
    <property type="entry name" value="Glyco_trans_1_4"/>
    <property type="match status" value="1"/>
</dbReference>
<sequence>MHILIVNSGQLPVTTYGGTERVIWYLGKELVRMGHKVTFLVKPGSYCPFADVLPLNPVKPVVVQIPDSVDVVHFNIVPPADVPKPYIFTMHSNYNVYDEFDLNTVFVSRNHASRFNSTSFVYNGLDWNDYGPVQLDNERSYFHFLGNAAWRVKNVRGAIQVISAVKGEKLKVLGGNRLNIKMGFRLTLNPNIHFHGMVGGPEKLRLLQNSKGLIFPVRWSEPFGLAITESLYFGCPVLGTPYGSLPELVTSDVGYLSNNSAELAEAVKTIDRFSRRRCHEYAADVFNSRKMAEAYLEKYTSVLNGQTLNPVKPRLKEKQTVKFLDWH</sequence>
<keyword evidence="1" id="KW-0808">Transferase</keyword>
<dbReference type="CDD" id="cd03802">
    <property type="entry name" value="GT4_AviGT4-like"/>
    <property type="match status" value="1"/>
</dbReference>
<evidence type="ECO:0000313" key="2">
    <source>
        <dbReference type="Proteomes" id="UP000474777"/>
    </source>
</evidence>
<comment type="caution">
    <text evidence="1">The sequence shown here is derived from an EMBL/GenBank/DDBJ whole genome shotgun (WGS) entry which is preliminary data.</text>
</comment>
<reference evidence="1 2" key="1">
    <citation type="submission" date="2020-02" db="EMBL/GenBank/DDBJ databases">
        <authorList>
            <person name="Kim M.K."/>
        </authorList>
    </citation>
    <scope>NUCLEOTIDE SEQUENCE [LARGE SCALE GENOMIC DNA]</scope>
    <source>
        <strain evidence="1 2">BT327</strain>
    </source>
</reference>
<dbReference type="AlphaFoldDB" id="A0A6B3LRU0"/>
<dbReference type="SUPFAM" id="SSF53756">
    <property type="entry name" value="UDP-Glycosyltransferase/glycogen phosphorylase"/>
    <property type="match status" value="1"/>
</dbReference>
<dbReference type="RefSeq" id="WP_163912712.1">
    <property type="nucleotide sequence ID" value="NZ_JAAGWD010000001.1"/>
</dbReference>
<name>A0A6B3LRU0_9BACT</name>
<protein>
    <submittedName>
        <fullName evidence="1">Glycosyltransferase family 4 protein</fullName>
    </submittedName>
</protein>
<dbReference type="GO" id="GO:0016740">
    <property type="term" value="F:transferase activity"/>
    <property type="evidence" value="ECO:0007669"/>
    <property type="project" value="UniProtKB-KW"/>
</dbReference>
<gene>
    <name evidence="1" type="ORF">GXP69_04345</name>
</gene>
<dbReference type="Proteomes" id="UP000474777">
    <property type="component" value="Unassembled WGS sequence"/>
</dbReference>
<accession>A0A6B3LRU0</accession>
<organism evidence="1 2">
    <name type="scientific">Pontibacter burrus</name>
    <dbReference type="NCBI Taxonomy" id="2704466"/>
    <lineage>
        <taxon>Bacteria</taxon>
        <taxon>Pseudomonadati</taxon>
        <taxon>Bacteroidota</taxon>
        <taxon>Cytophagia</taxon>
        <taxon>Cytophagales</taxon>
        <taxon>Hymenobacteraceae</taxon>
        <taxon>Pontibacter</taxon>
    </lineage>
</organism>
<dbReference type="Gene3D" id="3.40.50.2000">
    <property type="entry name" value="Glycogen Phosphorylase B"/>
    <property type="match status" value="2"/>
</dbReference>
<dbReference type="PANTHER" id="PTHR12526:SF595">
    <property type="entry name" value="BLL5217 PROTEIN"/>
    <property type="match status" value="1"/>
</dbReference>
<proteinExistence type="predicted"/>
<dbReference type="EMBL" id="JAAGWD010000001">
    <property type="protein sequence ID" value="NEM96916.1"/>
    <property type="molecule type" value="Genomic_DNA"/>
</dbReference>
<keyword evidence="2" id="KW-1185">Reference proteome</keyword>
<dbReference type="PANTHER" id="PTHR12526">
    <property type="entry name" value="GLYCOSYLTRANSFERASE"/>
    <property type="match status" value="1"/>
</dbReference>
<evidence type="ECO:0000313" key="1">
    <source>
        <dbReference type="EMBL" id="NEM96916.1"/>
    </source>
</evidence>